<feature type="transmembrane region" description="Helical" evidence="1">
    <location>
        <begin position="127"/>
        <end position="143"/>
    </location>
</feature>
<dbReference type="Proteomes" id="UP000050961">
    <property type="component" value="Unassembled WGS sequence"/>
</dbReference>
<dbReference type="PIRSF" id="PIRSF019083">
    <property type="entry name" value="UCP019083_VanZ"/>
    <property type="match status" value="1"/>
</dbReference>
<evidence type="ECO:0000256" key="1">
    <source>
        <dbReference type="SAM" id="Phobius"/>
    </source>
</evidence>
<dbReference type="NCBIfam" id="NF037970">
    <property type="entry name" value="vanZ_1"/>
    <property type="match status" value="1"/>
</dbReference>
<feature type="transmembrane region" description="Helical" evidence="1">
    <location>
        <begin position="163"/>
        <end position="180"/>
    </location>
</feature>
<protein>
    <submittedName>
        <fullName evidence="3">VanZ family protein</fullName>
    </submittedName>
</protein>
<dbReference type="PATRIC" id="fig|1423806.3.peg.1074"/>
<dbReference type="AlphaFoldDB" id="A0A0R2E250"/>
<name>A0A0R2E250_9LACO</name>
<keyword evidence="1" id="KW-1133">Transmembrane helix</keyword>
<keyword evidence="1" id="KW-0812">Transmembrane</keyword>
<dbReference type="OrthoDB" id="291892at2"/>
<organism evidence="3 4">
    <name type="scientific">Liquorilactobacillus sucicola DSM 21376 = JCM 15457</name>
    <dbReference type="NCBI Taxonomy" id="1423806"/>
    <lineage>
        <taxon>Bacteria</taxon>
        <taxon>Bacillati</taxon>
        <taxon>Bacillota</taxon>
        <taxon>Bacilli</taxon>
        <taxon>Lactobacillales</taxon>
        <taxon>Lactobacillaceae</taxon>
        <taxon>Liquorilactobacillus</taxon>
    </lineage>
</organism>
<keyword evidence="1" id="KW-0472">Membrane</keyword>
<dbReference type="EMBL" id="AYZF01000011">
    <property type="protein sequence ID" value="KRN06436.1"/>
    <property type="molecule type" value="Genomic_DNA"/>
</dbReference>
<proteinExistence type="predicted"/>
<sequence length="186" mass="20703">MKISIFSFGFFRENGSEVFALRINKPSPNTYLLLALLIGVVLFISSSMTYQQQTSVPFLEKYLTNKPFEQLLSGLSFQYANETVSISQMGYFKFLEFFIRKGAHFSIYLGLGAFLAAGLSPRLNSRLLTVIVSSLSAIGYAALDEFHQMLTGDRTPLFQDVVLDGLGALVGVGCVILFSLRRKKRS</sequence>
<dbReference type="eggNOG" id="COG5652">
    <property type="taxonomic scope" value="Bacteria"/>
</dbReference>
<dbReference type="InterPro" id="IPR006976">
    <property type="entry name" value="VanZ-like"/>
</dbReference>
<comment type="caution">
    <text evidence="3">The sequence shown here is derived from an EMBL/GenBank/DDBJ whole genome shotgun (WGS) entry which is preliminary data.</text>
</comment>
<evidence type="ECO:0000313" key="3">
    <source>
        <dbReference type="EMBL" id="KRN06436.1"/>
    </source>
</evidence>
<reference evidence="3 4" key="1">
    <citation type="journal article" date="2015" name="Genome Announc.">
        <title>Expanding the biotechnology potential of lactobacilli through comparative genomics of 213 strains and associated genera.</title>
        <authorList>
            <person name="Sun Z."/>
            <person name="Harris H.M."/>
            <person name="McCann A."/>
            <person name="Guo C."/>
            <person name="Argimon S."/>
            <person name="Zhang W."/>
            <person name="Yang X."/>
            <person name="Jeffery I.B."/>
            <person name="Cooney J.C."/>
            <person name="Kagawa T.F."/>
            <person name="Liu W."/>
            <person name="Song Y."/>
            <person name="Salvetti E."/>
            <person name="Wrobel A."/>
            <person name="Rasinkangas P."/>
            <person name="Parkhill J."/>
            <person name="Rea M.C."/>
            <person name="O'Sullivan O."/>
            <person name="Ritari J."/>
            <person name="Douillard F.P."/>
            <person name="Paul Ross R."/>
            <person name="Yang R."/>
            <person name="Briner A.E."/>
            <person name="Felis G.E."/>
            <person name="de Vos W.M."/>
            <person name="Barrangou R."/>
            <person name="Klaenhammer T.R."/>
            <person name="Caufield P.W."/>
            <person name="Cui Y."/>
            <person name="Zhang H."/>
            <person name="O'Toole P.W."/>
        </authorList>
    </citation>
    <scope>NUCLEOTIDE SEQUENCE [LARGE SCALE GENOMIC DNA]</scope>
    <source>
        <strain evidence="3 4">DSM 21376</strain>
    </source>
</reference>
<feature type="domain" description="VanZ-like" evidence="2">
    <location>
        <begin position="32"/>
        <end position="178"/>
    </location>
</feature>
<dbReference type="Pfam" id="PF04892">
    <property type="entry name" value="VanZ"/>
    <property type="match status" value="1"/>
</dbReference>
<keyword evidence="4" id="KW-1185">Reference proteome</keyword>
<dbReference type="InterPro" id="IPR016747">
    <property type="entry name" value="Phosphotransbutyrylase"/>
</dbReference>
<evidence type="ECO:0000313" key="4">
    <source>
        <dbReference type="Proteomes" id="UP000050961"/>
    </source>
</evidence>
<feature type="transmembrane region" description="Helical" evidence="1">
    <location>
        <begin position="102"/>
        <end position="120"/>
    </location>
</feature>
<feature type="transmembrane region" description="Helical" evidence="1">
    <location>
        <begin position="31"/>
        <end position="50"/>
    </location>
</feature>
<accession>A0A0R2E250</accession>
<gene>
    <name evidence="3" type="ORF">FD15_GL001057</name>
</gene>
<dbReference type="STRING" id="1423806.FD15_GL001057"/>
<evidence type="ECO:0000259" key="2">
    <source>
        <dbReference type="Pfam" id="PF04892"/>
    </source>
</evidence>